<protein>
    <submittedName>
        <fullName evidence="1">Uncharacterized protein</fullName>
    </submittedName>
</protein>
<keyword evidence="2" id="KW-1185">Reference proteome</keyword>
<evidence type="ECO:0000313" key="2">
    <source>
        <dbReference type="Proteomes" id="UP000004221"/>
    </source>
</evidence>
<evidence type="ECO:0000313" key="1">
    <source>
        <dbReference type="EMBL" id="CCF84187.1"/>
    </source>
</evidence>
<reference evidence="1 2" key="1">
    <citation type="journal article" date="2012" name="ISME J.">
        <title>Nitrification expanded: discovery, physiology and genomics of a nitrite-oxidizing bacterium from the phylum Chloroflexi.</title>
        <authorList>
            <person name="Sorokin D.Y."/>
            <person name="Lucker S."/>
            <person name="Vejmelkova D."/>
            <person name="Kostrikina N.A."/>
            <person name="Kleerebezem R."/>
            <person name="Rijpstra W.I."/>
            <person name="Damste J.S."/>
            <person name="Le Paslier D."/>
            <person name="Muyzer G."/>
            <person name="Wagner M."/>
            <person name="van Loosdrecht M.C."/>
            <person name="Daims H."/>
        </authorList>
    </citation>
    <scope>NUCLEOTIDE SEQUENCE [LARGE SCALE GENOMIC DNA]</scope>
    <source>
        <strain evidence="2">none</strain>
    </source>
</reference>
<accession>I4EHM5</accession>
<dbReference type="EMBL" id="CAGS01000244">
    <property type="protein sequence ID" value="CCF84187.1"/>
    <property type="molecule type" value="Genomic_DNA"/>
</dbReference>
<comment type="caution">
    <text evidence="1">The sequence shown here is derived from an EMBL/GenBank/DDBJ whole genome shotgun (WGS) entry which is preliminary data.</text>
</comment>
<proteinExistence type="predicted"/>
<dbReference type="Proteomes" id="UP000004221">
    <property type="component" value="Unassembled WGS sequence"/>
</dbReference>
<sequence>MASEDLLYIWLDADPLVQPPDVVIEDTPGVSDIQLVARAIAEGRLGRLLPPKIAISTHERPNFNGYRKLDVARLLQEYQIANRRRFEIFPTDPS</sequence>
<organism evidence="1 2">
    <name type="scientific">Nitrolancea hollandica Lb</name>
    <dbReference type="NCBI Taxonomy" id="1129897"/>
    <lineage>
        <taxon>Bacteria</taxon>
        <taxon>Pseudomonadati</taxon>
        <taxon>Thermomicrobiota</taxon>
        <taxon>Thermomicrobia</taxon>
        <taxon>Sphaerobacterales</taxon>
        <taxon>Sphaerobacterineae</taxon>
        <taxon>Sphaerobacteraceae</taxon>
        <taxon>Nitrolancea</taxon>
    </lineage>
</organism>
<gene>
    <name evidence="1" type="ORF">NITHO_3180006</name>
</gene>
<name>I4EHM5_9BACT</name>
<dbReference type="RefSeq" id="WP_008478156.1">
    <property type="nucleotide sequence ID" value="NZ_CAGS01000244.1"/>
</dbReference>
<dbReference type="AlphaFoldDB" id="I4EHM5"/>